<dbReference type="OrthoDB" id="2316594at2759"/>
<gene>
    <name evidence="2" type="ORF">P280DRAFT_486334</name>
</gene>
<evidence type="ECO:0008006" key="4">
    <source>
        <dbReference type="Google" id="ProtNLM"/>
    </source>
</evidence>
<dbReference type="Proteomes" id="UP000799753">
    <property type="component" value="Unassembled WGS sequence"/>
</dbReference>
<dbReference type="InterPro" id="IPR027417">
    <property type="entry name" value="P-loop_NTPase"/>
</dbReference>
<protein>
    <recommendedName>
        <fullName evidence="4">P-loop containing nucleoside triphosphate hydrolase protein</fullName>
    </recommendedName>
</protein>
<proteinExistence type="predicted"/>
<organism evidence="2 3">
    <name type="scientific">Massarina eburnea CBS 473.64</name>
    <dbReference type="NCBI Taxonomy" id="1395130"/>
    <lineage>
        <taxon>Eukaryota</taxon>
        <taxon>Fungi</taxon>
        <taxon>Dikarya</taxon>
        <taxon>Ascomycota</taxon>
        <taxon>Pezizomycotina</taxon>
        <taxon>Dothideomycetes</taxon>
        <taxon>Pleosporomycetidae</taxon>
        <taxon>Pleosporales</taxon>
        <taxon>Massarineae</taxon>
        <taxon>Massarinaceae</taxon>
        <taxon>Massarina</taxon>
    </lineage>
</organism>
<keyword evidence="3" id="KW-1185">Reference proteome</keyword>
<accession>A0A6A6SGV9</accession>
<evidence type="ECO:0000256" key="1">
    <source>
        <dbReference type="SAM" id="MobiDB-lite"/>
    </source>
</evidence>
<feature type="region of interest" description="Disordered" evidence="1">
    <location>
        <begin position="1"/>
        <end position="46"/>
    </location>
</feature>
<sequence>MPSKLGEDFDNDAQDHDSGVDVPPSPYNGFASAGTNQPTVISAADHNDMTALLSDSSDYEEDEDEGATGKFDTEIQHAPLLDEDFIDGDTKRLIPQYGLIGSHTELTSKSKLFLNTNTPFSAFICGVQGSGKSHTTSCIMENALISSANLGKLQNPLSALVFSYGPFSGDGSGYNISEAAFLAAPHPKMPGGAHVRKVHVLVSPSNYPRISQLYLRIPNVTVTPFKLKPWNLDIDIMLTLMNVSESGDPPLYMAQVTQILRQMASAGGAFNYPAFKTTLRQQKFNPAQINMLQMRLNLLESFLDLDNSCPEPEFTPGEITIMDMSCPFVDPNTACILFRIGLQRYLQSNCPGKMIVLDEAHKYMLKVPGAKALNETLLQTIRLQRHYGARVIISTQEPTLLTDLIALCSITVIHRFSSPEWLVAIKRHIPMPPQMGEILMTKVESLKTGTALVYSSGAVLGWNDEGGLVKGTGKMIKVNIRKRITSDGGQSVLAV</sequence>
<reference evidence="2" key="1">
    <citation type="journal article" date="2020" name="Stud. Mycol.">
        <title>101 Dothideomycetes genomes: a test case for predicting lifestyles and emergence of pathogens.</title>
        <authorList>
            <person name="Haridas S."/>
            <person name="Albert R."/>
            <person name="Binder M."/>
            <person name="Bloem J."/>
            <person name="Labutti K."/>
            <person name="Salamov A."/>
            <person name="Andreopoulos B."/>
            <person name="Baker S."/>
            <person name="Barry K."/>
            <person name="Bills G."/>
            <person name="Bluhm B."/>
            <person name="Cannon C."/>
            <person name="Castanera R."/>
            <person name="Culley D."/>
            <person name="Daum C."/>
            <person name="Ezra D."/>
            <person name="Gonzalez J."/>
            <person name="Henrissat B."/>
            <person name="Kuo A."/>
            <person name="Liang C."/>
            <person name="Lipzen A."/>
            <person name="Lutzoni F."/>
            <person name="Magnuson J."/>
            <person name="Mondo S."/>
            <person name="Nolan M."/>
            <person name="Ohm R."/>
            <person name="Pangilinan J."/>
            <person name="Park H.-J."/>
            <person name="Ramirez L."/>
            <person name="Alfaro M."/>
            <person name="Sun H."/>
            <person name="Tritt A."/>
            <person name="Yoshinaga Y."/>
            <person name="Zwiers L.-H."/>
            <person name="Turgeon B."/>
            <person name="Goodwin S."/>
            <person name="Spatafora J."/>
            <person name="Crous P."/>
            <person name="Grigoriev I."/>
        </authorList>
    </citation>
    <scope>NUCLEOTIDE SEQUENCE</scope>
    <source>
        <strain evidence="2">CBS 473.64</strain>
    </source>
</reference>
<evidence type="ECO:0000313" key="3">
    <source>
        <dbReference type="Proteomes" id="UP000799753"/>
    </source>
</evidence>
<dbReference type="EMBL" id="MU006776">
    <property type="protein sequence ID" value="KAF2646780.1"/>
    <property type="molecule type" value="Genomic_DNA"/>
</dbReference>
<dbReference type="Gene3D" id="3.40.50.300">
    <property type="entry name" value="P-loop containing nucleotide triphosphate hydrolases"/>
    <property type="match status" value="1"/>
</dbReference>
<evidence type="ECO:0000313" key="2">
    <source>
        <dbReference type="EMBL" id="KAF2646780.1"/>
    </source>
</evidence>
<name>A0A6A6SGV9_9PLEO</name>
<dbReference type="AlphaFoldDB" id="A0A6A6SGV9"/>
<dbReference type="SUPFAM" id="SSF52540">
    <property type="entry name" value="P-loop containing nucleoside triphosphate hydrolases"/>
    <property type="match status" value="1"/>
</dbReference>